<proteinExistence type="predicted"/>
<gene>
    <name evidence="2" type="ORF">B0T19DRAFT_251064</name>
</gene>
<keyword evidence="3" id="KW-1185">Reference proteome</keyword>
<feature type="transmembrane region" description="Helical" evidence="1">
    <location>
        <begin position="72"/>
        <end position="97"/>
    </location>
</feature>
<sequence>MTTSSSVCRLDTATLACVCQRDTDGTGCRPPGFQLASLLARLNHPFFFFFFFFFPTFHFSQSSSSLSRSGHTWLFVFNMIIIGSKPACSITSLLAFISRTDLHAGGAKREHTIAHTILHGLGGIHTAAAAAAHPGAQHCMRCTCMRIGYILAFAFLHPWIGSDTEKCLGLGQRLHKSVDSDDDTPSFFHFFGGNKAPLFFDTHLPILSLMMDMVLA</sequence>
<evidence type="ECO:0000256" key="1">
    <source>
        <dbReference type="SAM" id="Phobius"/>
    </source>
</evidence>
<reference evidence="2" key="2">
    <citation type="submission" date="2023-06" db="EMBL/GenBank/DDBJ databases">
        <authorList>
            <consortium name="Lawrence Berkeley National Laboratory"/>
            <person name="Haridas S."/>
            <person name="Hensen N."/>
            <person name="Bonometti L."/>
            <person name="Westerberg I."/>
            <person name="Brannstrom I.O."/>
            <person name="Guillou S."/>
            <person name="Cros-Aarteil S."/>
            <person name="Calhoun S."/>
            <person name="Kuo A."/>
            <person name="Mondo S."/>
            <person name="Pangilinan J."/>
            <person name="Riley R."/>
            <person name="Labutti K."/>
            <person name="Andreopoulos B."/>
            <person name="Lipzen A."/>
            <person name="Chen C."/>
            <person name="Yanf M."/>
            <person name="Daum C."/>
            <person name="Ng V."/>
            <person name="Clum A."/>
            <person name="Steindorff A."/>
            <person name="Ohm R."/>
            <person name="Martin F."/>
            <person name="Silar P."/>
            <person name="Natvig D."/>
            <person name="Lalanne C."/>
            <person name="Gautier V."/>
            <person name="Ament-Velasquez S.L."/>
            <person name="Kruys A."/>
            <person name="Hutchinson M.I."/>
            <person name="Powell A.J."/>
            <person name="Barry K."/>
            <person name="Miller A.N."/>
            <person name="Grigoriev I.V."/>
            <person name="Debuchy R."/>
            <person name="Gladieux P."/>
            <person name="Thoren M.H."/>
            <person name="Johannesson H."/>
        </authorList>
    </citation>
    <scope>NUCLEOTIDE SEQUENCE</scope>
    <source>
        <strain evidence="2">SMH4131-1</strain>
    </source>
</reference>
<dbReference type="Proteomes" id="UP001286456">
    <property type="component" value="Unassembled WGS sequence"/>
</dbReference>
<feature type="transmembrane region" description="Helical" evidence="1">
    <location>
        <begin position="42"/>
        <end position="60"/>
    </location>
</feature>
<protein>
    <submittedName>
        <fullName evidence="2">Uncharacterized protein</fullName>
    </submittedName>
</protein>
<comment type="caution">
    <text evidence="2">The sequence shown here is derived from an EMBL/GenBank/DDBJ whole genome shotgun (WGS) entry which is preliminary data.</text>
</comment>
<dbReference type="AlphaFoldDB" id="A0AAE0IAT1"/>
<evidence type="ECO:0000313" key="3">
    <source>
        <dbReference type="Proteomes" id="UP001286456"/>
    </source>
</evidence>
<accession>A0AAE0IAT1</accession>
<name>A0AAE0IAT1_9PEZI</name>
<keyword evidence="1" id="KW-0812">Transmembrane</keyword>
<evidence type="ECO:0000313" key="2">
    <source>
        <dbReference type="EMBL" id="KAK3320856.1"/>
    </source>
</evidence>
<dbReference type="EMBL" id="JAUEPO010000005">
    <property type="protein sequence ID" value="KAK3320856.1"/>
    <property type="molecule type" value="Genomic_DNA"/>
</dbReference>
<keyword evidence="1" id="KW-1133">Transmembrane helix</keyword>
<organism evidence="2 3">
    <name type="scientific">Cercophora scortea</name>
    <dbReference type="NCBI Taxonomy" id="314031"/>
    <lineage>
        <taxon>Eukaryota</taxon>
        <taxon>Fungi</taxon>
        <taxon>Dikarya</taxon>
        <taxon>Ascomycota</taxon>
        <taxon>Pezizomycotina</taxon>
        <taxon>Sordariomycetes</taxon>
        <taxon>Sordariomycetidae</taxon>
        <taxon>Sordariales</taxon>
        <taxon>Lasiosphaeriaceae</taxon>
        <taxon>Cercophora</taxon>
    </lineage>
</organism>
<keyword evidence="1" id="KW-0472">Membrane</keyword>
<reference evidence="2" key="1">
    <citation type="journal article" date="2023" name="Mol. Phylogenet. Evol.">
        <title>Genome-scale phylogeny and comparative genomics of the fungal order Sordariales.</title>
        <authorList>
            <person name="Hensen N."/>
            <person name="Bonometti L."/>
            <person name="Westerberg I."/>
            <person name="Brannstrom I.O."/>
            <person name="Guillou S."/>
            <person name="Cros-Aarteil S."/>
            <person name="Calhoun S."/>
            <person name="Haridas S."/>
            <person name="Kuo A."/>
            <person name="Mondo S."/>
            <person name="Pangilinan J."/>
            <person name="Riley R."/>
            <person name="LaButti K."/>
            <person name="Andreopoulos B."/>
            <person name="Lipzen A."/>
            <person name="Chen C."/>
            <person name="Yan M."/>
            <person name="Daum C."/>
            <person name="Ng V."/>
            <person name="Clum A."/>
            <person name="Steindorff A."/>
            <person name="Ohm R.A."/>
            <person name="Martin F."/>
            <person name="Silar P."/>
            <person name="Natvig D.O."/>
            <person name="Lalanne C."/>
            <person name="Gautier V."/>
            <person name="Ament-Velasquez S.L."/>
            <person name="Kruys A."/>
            <person name="Hutchinson M.I."/>
            <person name="Powell A.J."/>
            <person name="Barry K."/>
            <person name="Miller A.N."/>
            <person name="Grigoriev I.V."/>
            <person name="Debuchy R."/>
            <person name="Gladieux P."/>
            <person name="Hiltunen Thoren M."/>
            <person name="Johannesson H."/>
        </authorList>
    </citation>
    <scope>NUCLEOTIDE SEQUENCE</scope>
    <source>
        <strain evidence="2">SMH4131-1</strain>
    </source>
</reference>